<evidence type="ECO:0000256" key="1">
    <source>
        <dbReference type="ARBA" id="ARBA00022649"/>
    </source>
</evidence>
<dbReference type="GO" id="GO:0016787">
    <property type="term" value="F:hydrolase activity"/>
    <property type="evidence" value="ECO:0007669"/>
    <property type="project" value="UniProtKB-KW"/>
</dbReference>
<evidence type="ECO:0000259" key="6">
    <source>
        <dbReference type="Pfam" id="PF01850"/>
    </source>
</evidence>
<comment type="caution">
    <text evidence="8">The sequence shown here is derived from an EMBL/GenBank/DDBJ whole genome shotgun (WGS) entry which is preliminary data.</text>
</comment>
<feature type="domain" description="PIN" evidence="6">
    <location>
        <begin position="3"/>
        <end position="129"/>
    </location>
</feature>
<dbReference type="EMBL" id="WUEZ01000003">
    <property type="protein sequence ID" value="NEI33176.1"/>
    <property type="molecule type" value="Genomic_DNA"/>
</dbReference>
<accession>A0A179BUV5</accession>
<dbReference type="SUPFAM" id="SSF88723">
    <property type="entry name" value="PIN domain-like"/>
    <property type="match status" value="1"/>
</dbReference>
<evidence type="ECO:0000313" key="9">
    <source>
        <dbReference type="Proteomes" id="UP000471560"/>
    </source>
</evidence>
<reference evidence="8" key="1">
    <citation type="submission" date="2016-04" db="EMBL/GenBank/DDBJ databases">
        <title>Fast-growing isolate from the root nodules of Vavilovia formosa.</title>
        <authorList>
            <person name="Kimeklis A."/>
            <person name="Safronova V."/>
            <person name="Belimov A."/>
            <person name="Andronov E."/>
        </authorList>
    </citation>
    <scope>NUCLEOTIDE SEQUENCE [LARGE SCALE GENOMIC DNA]</scope>
    <source>
        <strain evidence="8">Vaf-46</strain>
    </source>
</reference>
<dbReference type="Proteomes" id="UP000471560">
    <property type="component" value="Unassembled WGS sequence"/>
</dbReference>
<dbReference type="InterPro" id="IPR002716">
    <property type="entry name" value="PIN_dom"/>
</dbReference>
<dbReference type="AlphaFoldDB" id="A0A179BUV5"/>
<comment type="function">
    <text evidence="5">Toxic component of a toxin-antitoxin (TA) system. An RNase.</text>
</comment>
<evidence type="ECO:0000256" key="5">
    <source>
        <dbReference type="HAMAP-Rule" id="MF_00265"/>
    </source>
</evidence>
<evidence type="ECO:0000256" key="2">
    <source>
        <dbReference type="ARBA" id="ARBA00022722"/>
    </source>
</evidence>
<gene>
    <name evidence="5" type="primary">vapC</name>
    <name evidence="8" type="ORF">A4U53_00315</name>
    <name evidence="7" type="ORF">GR204_04025</name>
</gene>
<dbReference type="InterPro" id="IPR029060">
    <property type="entry name" value="PIN-like_dom_sf"/>
</dbReference>
<dbReference type="GO" id="GO:0004540">
    <property type="term" value="F:RNA nuclease activity"/>
    <property type="evidence" value="ECO:0007669"/>
    <property type="project" value="InterPro"/>
</dbReference>
<dbReference type="GO" id="GO:0000287">
    <property type="term" value="F:magnesium ion binding"/>
    <property type="evidence" value="ECO:0007669"/>
    <property type="project" value="UniProtKB-UniRule"/>
</dbReference>
<keyword evidence="5" id="KW-0460">Magnesium</keyword>
<feature type="binding site" evidence="5">
    <location>
        <position position="5"/>
    </location>
    <ligand>
        <name>Mg(2+)</name>
        <dbReference type="ChEBI" id="CHEBI:18420"/>
    </ligand>
</feature>
<proteinExistence type="inferred from homology"/>
<keyword evidence="5" id="KW-0800">Toxin</keyword>
<dbReference type="EC" id="3.1.-.-" evidence="5"/>
<dbReference type="Pfam" id="PF01850">
    <property type="entry name" value="PIN"/>
    <property type="match status" value="1"/>
</dbReference>
<dbReference type="Gene3D" id="3.40.50.1010">
    <property type="entry name" value="5'-nuclease"/>
    <property type="match status" value="1"/>
</dbReference>
<evidence type="ECO:0000313" key="7">
    <source>
        <dbReference type="EMBL" id="NEI33176.1"/>
    </source>
</evidence>
<evidence type="ECO:0000313" key="8">
    <source>
        <dbReference type="EMBL" id="OAP95319.1"/>
    </source>
</evidence>
<comment type="similarity">
    <text evidence="5">Belongs to the PINc/VapC protein family.</text>
</comment>
<dbReference type="EMBL" id="LWBS01000109">
    <property type="protein sequence ID" value="OAP95319.1"/>
    <property type="molecule type" value="Genomic_DNA"/>
</dbReference>
<dbReference type="HAMAP" id="MF_00265">
    <property type="entry name" value="VapC_Nob1"/>
    <property type="match status" value="1"/>
</dbReference>
<sequence>MLYIDTSVLVAAWTIETRTDDVQEWLATLRSEEIAVSDWTITEFSSAVALKARNGQIDPDDRSKALALFKELCSTTFELLPISRSHFVEAARMTDQFDIGLRAGDALHLAVALGSDATLVTLDKGLAKACSIVGAHHRLL</sequence>
<keyword evidence="4 5" id="KW-0378">Hydrolase</keyword>
<reference evidence="7 9" key="2">
    <citation type="submission" date="2019-12" db="EMBL/GenBank/DDBJ databases">
        <title>Rhizobium genotypes associated with high levels of biological nitrogen fixation by grain legumes in a temperate-maritime cropping system.</title>
        <authorList>
            <person name="Maluk M."/>
            <person name="Francesc Ferrando Molina F."/>
            <person name="Lopez Del Egido L."/>
            <person name="Lafos M."/>
            <person name="Langarica-Fuentes A."/>
            <person name="Gebre Yohannes G."/>
            <person name="Young M.W."/>
            <person name="Martin P."/>
            <person name="Gantlett R."/>
            <person name="Kenicer G."/>
            <person name="Hawes C."/>
            <person name="Begg G.S."/>
            <person name="Quilliam R.S."/>
            <person name="Squire G.R."/>
            <person name="Poole P.S."/>
            <person name="Young P.W."/>
            <person name="Iannetta P.M."/>
            <person name="James E.K."/>
        </authorList>
    </citation>
    <scope>NUCLEOTIDE SEQUENCE [LARGE SCALE GENOMIC DNA]</scope>
    <source>
        <strain evidence="7 9">JHI1096</strain>
    </source>
</reference>
<evidence type="ECO:0000256" key="3">
    <source>
        <dbReference type="ARBA" id="ARBA00022723"/>
    </source>
</evidence>
<dbReference type="CDD" id="cd09874">
    <property type="entry name" value="PIN_MT3492-like"/>
    <property type="match status" value="1"/>
</dbReference>
<protein>
    <recommendedName>
        <fullName evidence="5">Ribonuclease VapC</fullName>
        <shortName evidence="5">RNase VapC</shortName>
        <ecNumber evidence="5">3.1.-.-</ecNumber>
    </recommendedName>
    <alternativeName>
        <fullName evidence="5">Toxin VapC</fullName>
    </alternativeName>
</protein>
<comment type="cofactor">
    <cofactor evidence="5">
        <name>Mg(2+)</name>
        <dbReference type="ChEBI" id="CHEBI:18420"/>
    </cofactor>
</comment>
<feature type="binding site" evidence="5">
    <location>
        <position position="105"/>
    </location>
    <ligand>
        <name>Mg(2+)</name>
        <dbReference type="ChEBI" id="CHEBI:18420"/>
    </ligand>
</feature>
<dbReference type="GO" id="GO:0090729">
    <property type="term" value="F:toxin activity"/>
    <property type="evidence" value="ECO:0007669"/>
    <property type="project" value="UniProtKB-KW"/>
</dbReference>
<name>A0A179BUV5_RHILE</name>
<dbReference type="InterPro" id="IPR022907">
    <property type="entry name" value="VapC_family"/>
</dbReference>
<evidence type="ECO:0000256" key="4">
    <source>
        <dbReference type="ARBA" id="ARBA00022801"/>
    </source>
</evidence>
<dbReference type="RefSeq" id="WP_064246591.1">
    <property type="nucleotide sequence ID" value="NZ_JAAXDH010000001.1"/>
</dbReference>
<organism evidence="8">
    <name type="scientific">Rhizobium leguminosarum</name>
    <dbReference type="NCBI Taxonomy" id="384"/>
    <lineage>
        <taxon>Bacteria</taxon>
        <taxon>Pseudomonadati</taxon>
        <taxon>Pseudomonadota</taxon>
        <taxon>Alphaproteobacteria</taxon>
        <taxon>Hyphomicrobiales</taxon>
        <taxon>Rhizobiaceae</taxon>
        <taxon>Rhizobium/Agrobacterium group</taxon>
        <taxon>Rhizobium</taxon>
    </lineage>
</organism>
<keyword evidence="2 5" id="KW-0540">Nuclease</keyword>
<keyword evidence="3 5" id="KW-0479">Metal-binding</keyword>
<keyword evidence="1 5" id="KW-1277">Toxin-antitoxin system</keyword>